<dbReference type="Pfam" id="PF00672">
    <property type="entry name" value="HAMP"/>
    <property type="match status" value="1"/>
</dbReference>
<evidence type="ECO:0000256" key="3">
    <source>
        <dbReference type="PROSITE-ProRule" id="PRU00284"/>
    </source>
</evidence>
<protein>
    <submittedName>
        <fullName evidence="8">GAF domain-containing protein</fullName>
    </submittedName>
</protein>
<dbReference type="SUPFAM" id="SSF158472">
    <property type="entry name" value="HAMP domain-like"/>
    <property type="match status" value="1"/>
</dbReference>
<dbReference type="InterPro" id="IPR004090">
    <property type="entry name" value="Chemotax_Me-accpt_rcpt"/>
</dbReference>
<dbReference type="PANTHER" id="PTHR32089">
    <property type="entry name" value="METHYL-ACCEPTING CHEMOTAXIS PROTEIN MCPB"/>
    <property type="match status" value="1"/>
</dbReference>
<organism evidence="8">
    <name type="scientific">Thermoleptolyngbya oregonensis NK1-22</name>
    <dbReference type="NCBI Taxonomy" id="2547457"/>
    <lineage>
        <taxon>Bacteria</taxon>
        <taxon>Bacillati</taxon>
        <taxon>Cyanobacteriota</taxon>
        <taxon>Cyanophyceae</taxon>
        <taxon>Oculatellales</taxon>
        <taxon>Oculatellaceae</taxon>
        <taxon>Thermoleptolyngbya</taxon>
    </lineage>
</organism>
<feature type="domain" description="Phytochrome chromophore attachment site" evidence="5">
    <location>
        <begin position="559"/>
        <end position="695"/>
    </location>
</feature>
<dbReference type="GO" id="GO:0004888">
    <property type="term" value="F:transmembrane signaling receptor activity"/>
    <property type="evidence" value="ECO:0007669"/>
    <property type="project" value="InterPro"/>
</dbReference>
<dbReference type="GO" id="GO:0016020">
    <property type="term" value="C:membrane"/>
    <property type="evidence" value="ECO:0007669"/>
    <property type="project" value="InterPro"/>
</dbReference>
<evidence type="ECO:0000256" key="2">
    <source>
        <dbReference type="ARBA" id="ARBA00029447"/>
    </source>
</evidence>
<keyword evidence="1 3" id="KW-0807">Transducer</keyword>
<feature type="domain" description="Phytochrome chromophore attachment site" evidence="5">
    <location>
        <begin position="387"/>
        <end position="523"/>
    </location>
</feature>
<dbReference type="InterPro" id="IPR029016">
    <property type="entry name" value="GAF-like_dom_sf"/>
</dbReference>
<proteinExistence type="inferred from homology"/>
<evidence type="ECO:0000256" key="1">
    <source>
        <dbReference type="ARBA" id="ARBA00023224"/>
    </source>
</evidence>
<dbReference type="SMART" id="SM00304">
    <property type="entry name" value="HAMP"/>
    <property type="match status" value="2"/>
</dbReference>
<dbReference type="Pfam" id="PF01590">
    <property type="entry name" value="GAF"/>
    <property type="match status" value="2"/>
</dbReference>
<dbReference type="SMART" id="SM00065">
    <property type="entry name" value="GAF"/>
    <property type="match status" value="2"/>
</dbReference>
<dbReference type="AlphaFoldDB" id="A0AA96YBL9"/>
<dbReference type="KEGG" id="tog:HNI00_21450"/>
<dbReference type="SMART" id="SM00283">
    <property type="entry name" value="MA"/>
    <property type="match status" value="1"/>
</dbReference>
<evidence type="ECO:0000259" key="6">
    <source>
        <dbReference type="PROSITE" id="PS50111"/>
    </source>
</evidence>
<feature type="domain" description="Methyl-accepting transducer" evidence="6">
    <location>
        <begin position="777"/>
        <end position="1013"/>
    </location>
</feature>
<feature type="coiled-coil region" evidence="4">
    <location>
        <begin position="533"/>
        <end position="560"/>
    </location>
</feature>
<dbReference type="FunFam" id="1.10.287.950:FF:000001">
    <property type="entry name" value="Methyl-accepting chemotaxis sensory transducer"/>
    <property type="match status" value="1"/>
</dbReference>
<dbReference type="InterPro" id="IPR003660">
    <property type="entry name" value="HAMP_dom"/>
</dbReference>
<keyword evidence="4" id="KW-0175">Coiled coil</keyword>
<dbReference type="Pfam" id="PF00015">
    <property type="entry name" value="MCPsignal"/>
    <property type="match status" value="1"/>
</dbReference>
<dbReference type="PROSITE" id="PS50885">
    <property type="entry name" value="HAMP"/>
    <property type="match status" value="2"/>
</dbReference>
<sequence length="1053" mass="114818">MRNQAKSELSVIAIAYDIKVNQMGFGFQVQADNRAIVSAAATHAAGGRLSPELEAEVRAILQNEVKTYGIEYATLVGKDLRIIASANAKRTGQRFDPNGLVGTVLQNPRQVKATAIVSWNELKNEAPPLPEGLGGQDALIRYTVTPVFAPDTKEVIGVLVSGDIVNGKLRIVEKPLSAFGNGYGAVYQVQPDGSLALTTALAAGDNPDISQAIPDVALEDPQLLRDAIAARGQVVTRRGPVGSMTHTLAAKAIPNFNGEPTAVLVRGSSETPLNRLIIESLGLQFLVSLVAIAVNLLLARLLGLSILRPVRQLQSTAQRFIQGDRQARAEIYGTDELGEVAQVFNKLADSVVQTEAVLRMQSEREKQSTERAMTLAEVTSRIRQSLDERTILTTSVEGVREVLKVDRVLIYRFAPDLKSGEITAEAVGRGWKRAMGQIIEDPLSPEAIERYYTGRVSFMTNRETAELTHCHCEILKRLEVQANMAAPILAGDELVGLLCAHQCSSPRQWEVAEVELLQQISVQIGYALSQARLLQKQQAAAEKERQLAEVVARMRESFEEPRILRVAVTEARRSLNCQRVAVYAFDENWQGTFIAESVESGYPAALSNKIYDPCFAEKYVEQYRQGRVQAVADITQAGLTECHLEQLKPYQVRANLVAPILIGEDLMGLLIAHQCDAPRVWNQLEINFFRQVATQLGYAIEQARLFNQANMLSEERRRQQETLQRQLMSLLDDVEGAASGDLTVRADVTAGEIGTVADFFNSIIESLRQIVTQVKRSANRVNESLGQNESAIAALANAALKQAEETTRIMDSVEVMTHSVQQVSQQAQQAATVAHTASATAEVSGSAMDLTVQNILNLREIIGETSKKVKRLGESSQQISKAVSLINQIAMQTNLLAINAGIEAARAGEEGQGFAVVAEEVGELAARSADATKEIERIVENIQQETVEVVEAMEQSTSKVVEGTHYVEDAKRNLMQILDLSRQIDELVQSISQATVSQVETSAAVSMLMQEVAQVSELTSDSSRKISGALAETVEVARELQASVGAFKTGEQV</sequence>
<dbReference type="SUPFAM" id="SSF55781">
    <property type="entry name" value="GAF domain-like"/>
    <property type="match status" value="2"/>
</dbReference>
<dbReference type="InterPro" id="IPR003018">
    <property type="entry name" value="GAF"/>
</dbReference>
<accession>A0AA96YBL9</accession>
<feature type="domain" description="HAMP" evidence="7">
    <location>
        <begin position="721"/>
        <end position="772"/>
    </location>
</feature>
<evidence type="ECO:0000259" key="7">
    <source>
        <dbReference type="PROSITE" id="PS50885"/>
    </source>
</evidence>
<comment type="similarity">
    <text evidence="2">Belongs to the methyl-accepting chemotaxis (MCP) protein family.</text>
</comment>
<dbReference type="InterPro" id="IPR004089">
    <property type="entry name" value="MCPsignal_dom"/>
</dbReference>
<dbReference type="PANTHER" id="PTHR32089:SF114">
    <property type="entry name" value="METHYL-ACCEPTING CHEMOTAXIS PROTEIN MCPB"/>
    <property type="match status" value="1"/>
</dbReference>
<name>A0AA96YBL9_9CYAN</name>
<dbReference type="SUPFAM" id="SSF58104">
    <property type="entry name" value="Methyl-accepting chemotaxis protein (MCP) signaling domain"/>
    <property type="match status" value="1"/>
</dbReference>
<evidence type="ECO:0000313" key="8">
    <source>
        <dbReference type="EMBL" id="WOB45408.1"/>
    </source>
</evidence>
<evidence type="ECO:0000256" key="4">
    <source>
        <dbReference type="SAM" id="Coils"/>
    </source>
</evidence>
<dbReference type="EMBL" id="CP053540">
    <property type="protein sequence ID" value="WOB45408.1"/>
    <property type="molecule type" value="Genomic_DNA"/>
</dbReference>
<dbReference type="CDD" id="cd11386">
    <property type="entry name" value="MCP_signal"/>
    <property type="match status" value="1"/>
</dbReference>
<dbReference type="CDD" id="cd06225">
    <property type="entry name" value="HAMP"/>
    <property type="match status" value="1"/>
</dbReference>
<dbReference type="Gene3D" id="3.30.450.40">
    <property type="match status" value="2"/>
</dbReference>
<dbReference type="PROSITE" id="PS50111">
    <property type="entry name" value="CHEMOTAXIS_TRANSDUC_2"/>
    <property type="match status" value="1"/>
</dbReference>
<dbReference type="InterPro" id="IPR016132">
    <property type="entry name" value="Phyto_chromo_attachment"/>
</dbReference>
<dbReference type="GO" id="GO:0007165">
    <property type="term" value="P:signal transduction"/>
    <property type="evidence" value="ECO:0007669"/>
    <property type="project" value="UniProtKB-KW"/>
</dbReference>
<dbReference type="PRINTS" id="PR00260">
    <property type="entry name" value="CHEMTRNSDUCR"/>
</dbReference>
<dbReference type="PROSITE" id="PS50046">
    <property type="entry name" value="PHYTOCHROME_2"/>
    <property type="match status" value="2"/>
</dbReference>
<feature type="domain" description="HAMP" evidence="7">
    <location>
        <begin position="304"/>
        <end position="356"/>
    </location>
</feature>
<dbReference type="RefSeq" id="WP_316789343.1">
    <property type="nucleotide sequence ID" value="NZ_CP053540.1"/>
</dbReference>
<reference evidence="8" key="1">
    <citation type="submission" date="2020-05" db="EMBL/GenBank/DDBJ databases">
        <authorList>
            <person name="Zhu T."/>
            <person name="Keshari N."/>
            <person name="Lu X."/>
        </authorList>
    </citation>
    <scope>NUCLEOTIDE SEQUENCE</scope>
    <source>
        <strain evidence="8">NK1-22</strain>
    </source>
</reference>
<dbReference type="Gene3D" id="6.10.340.10">
    <property type="match status" value="1"/>
</dbReference>
<gene>
    <name evidence="8" type="ORF">HNI00_21450</name>
</gene>
<evidence type="ECO:0000259" key="5">
    <source>
        <dbReference type="PROSITE" id="PS50046"/>
    </source>
</evidence>
<dbReference type="Gene3D" id="1.10.287.950">
    <property type="entry name" value="Methyl-accepting chemotaxis protein"/>
    <property type="match status" value="1"/>
</dbReference>
<dbReference type="GO" id="GO:0006935">
    <property type="term" value="P:chemotaxis"/>
    <property type="evidence" value="ECO:0007669"/>
    <property type="project" value="InterPro"/>
</dbReference>